<feature type="compositionally biased region" description="Low complexity" evidence="1">
    <location>
        <begin position="329"/>
        <end position="345"/>
    </location>
</feature>
<accession>A0A8E4R7P9</accession>
<dbReference type="InterPro" id="IPR043796">
    <property type="entry name" value="ESX-1_EspA/EspE-like"/>
</dbReference>
<reference evidence="3 4" key="1">
    <citation type="journal article" date="2019" name="BMC Evol. Biol.">
        <title>Comparative genomics of Mycobacterium mucogenicum and Mycobacterium neoaurum clade members emphasizing tRNA and non-coding RNA.</title>
        <authorList>
            <person name="Behra P.R.K."/>
            <person name="Pettersson B.M.F."/>
            <person name="Das S."/>
            <person name="Dasgupta S."/>
            <person name="Kirsebom L.A."/>
        </authorList>
    </citation>
    <scope>NUCLEOTIDE SEQUENCE [LARGE SCALE GENOMIC DNA]</scope>
    <source>
        <strain evidence="3 4">DSM 44124</strain>
    </source>
</reference>
<dbReference type="EMBL" id="CP062008">
    <property type="protein sequence ID" value="QPG69238.1"/>
    <property type="molecule type" value="Genomic_DNA"/>
</dbReference>
<sequence length="456" mass="46845">MGLFEKVTDIVEAPFKIASGVVNGVIDTTHFVGDISRGDYTTAASDLTKVIADGSDIVQGLGSLGASVAPVPAGYQGAQATDPSSKILWGAKMVIEGLEKATGTGTPYDGDEFRESSKRLESVVETLVDAAPHTDRWDGTASQVYTAVNASHRRVASGVQASDLAIAGVLDTEAGQVTRTRKTFDDEKDWLGKFDLMTVHLNATGPGRAIKIALDTAVAAVTVTAAGTAMTILVKNSFENAGRIREHLDAYETALRDTSGKPASNGVFPPIPDDELPRRDTNPNGTTHMPNPEDGTTEPRRTKANEPYTEPSPEEPVPSGPPATPYGMPTLPSAPSAPSTPTTSQPAPPPLATPIPSAAPTTPLAPAAFSPQPQRTTPSAPATTAASAFTAPMSTSASAPVSSPGSAQSAAVSPTQAASVAAPANPGPRAPINVPTEEAQSDATKPEPQGTNPHGK</sequence>
<evidence type="ECO:0000256" key="1">
    <source>
        <dbReference type="SAM" id="MobiDB-lite"/>
    </source>
</evidence>
<feature type="region of interest" description="Disordered" evidence="1">
    <location>
        <begin position="256"/>
        <end position="456"/>
    </location>
</feature>
<feature type="compositionally biased region" description="Low complexity" evidence="1">
    <location>
        <begin position="354"/>
        <end position="414"/>
    </location>
</feature>
<dbReference type="Pfam" id="PF18879">
    <property type="entry name" value="EspA_EspE"/>
    <property type="match status" value="1"/>
</dbReference>
<protein>
    <recommendedName>
        <fullName evidence="2">ESX-1 secretion-associated protein EspA/EspE-like domain-containing protein</fullName>
    </recommendedName>
</protein>
<feature type="domain" description="ESX-1 secretion-associated protein EspA/EspE-like" evidence="2">
    <location>
        <begin position="102"/>
        <end position="185"/>
    </location>
</feature>
<dbReference type="GeneID" id="76728874"/>
<dbReference type="AlphaFoldDB" id="A0A8E4R7P9"/>
<name>A0A8E4R7P9_MYCMU</name>
<evidence type="ECO:0000313" key="3">
    <source>
        <dbReference type="EMBL" id="QPG69238.1"/>
    </source>
</evidence>
<feature type="compositionally biased region" description="Pro residues" evidence="1">
    <location>
        <begin position="314"/>
        <end position="324"/>
    </location>
</feature>
<dbReference type="KEGG" id="mmuc:C1S78_028335"/>
<dbReference type="RefSeq" id="WP_138158629.1">
    <property type="nucleotide sequence ID" value="NZ_CP062008.1"/>
</dbReference>
<organism evidence="3 4">
    <name type="scientific">Mycolicibacterium mucogenicum DSM 44124</name>
    <dbReference type="NCBI Taxonomy" id="1226753"/>
    <lineage>
        <taxon>Bacteria</taxon>
        <taxon>Bacillati</taxon>
        <taxon>Actinomycetota</taxon>
        <taxon>Actinomycetes</taxon>
        <taxon>Mycobacteriales</taxon>
        <taxon>Mycobacteriaceae</taxon>
        <taxon>Mycolicibacterium</taxon>
    </lineage>
</organism>
<keyword evidence="4" id="KW-1185">Reference proteome</keyword>
<evidence type="ECO:0000313" key="4">
    <source>
        <dbReference type="Proteomes" id="UP000309231"/>
    </source>
</evidence>
<evidence type="ECO:0000259" key="2">
    <source>
        <dbReference type="Pfam" id="PF18879"/>
    </source>
</evidence>
<proteinExistence type="predicted"/>
<reference evidence="3 4" key="2">
    <citation type="journal article" date="2019" name="Sci. Rep.">
        <title>Insight into the biology of Mycobacterium mucogenicum and Mycobacterium neoaurum clade members.</title>
        <authorList>
            <person name="Behra P.R.K."/>
            <person name="Pettersson B.M.F."/>
            <person name="Ramesh M."/>
            <person name="Dasgupta S."/>
            <person name="Kirsebom L.A."/>
        </authorList>
    </citation>
    <scope>NUCLEOTIDE SEQUENCE [LARGE SCALE GENOMIC DNA]</scope>
    <source>
        <strain evidence="3 4">DSM 44124</strain>
    </source>
</reference>
<gene>
    <name evidence="3" type="ORF">C1S78_028335</name>
</gene>
<dbReference type="Proteomes" id="UP000309231">
    <property type="component" value="Chromosome"/>
</dbReference>